<organism evidence="1 2">
    <name type="scientific">Oceanidesulfovibrio marinus</name>
    <dbReference type="NCBI Taxonomy" id="370038"/>
    <lineage>
        <taxon>Bacteria</taxon>
        <taxon>Pseudomonadati</taxon>
        <taxon>Thermodesulfobacteriota</taxon>
        <taxon>Desulfovibrionia</taxon>
        <taxon>Desulfovibrionales</taxon>
        <taxon>Desulfovibrionaceae</taxon>
        <taxon>Oceanidesulfovibrio</taxon>
    </lineage>
</organism>
<accession>A0ABX6NK41</accession>
<gene>
    <name evidence="1" type="ORF">E8L03_19555</name>
</gene>
<sequence>MPILSASAASQPQTQSPGRNVLRETLLEIGAYVQDYLKDRGDLARQRLKDNLDPPEPDSWHMPVNDFFLSESAPFAVVALRKAVQKELHHKAKLYADCPRWELELLNRANSYSASDATRDIWYYGKNQFQQVVDEIIEEVTNLPCGNQ</sequence>
<dbReference type="Proteomes" id="UP000503251">
    <property type="component" value="Chromosome"/>
</dbReference>
<evidence type="ECO:0000313" key="2">
    <source>
        <dbReference type="Proteomes" id="UP000503251"/>
    </source>
</evidence>
<keyword evidence="2" id="KW-1185">Reference proteome</keyword>
<reference evidence="1 2" key="1">
    <citation type="submission" date="2019-04" db="EMBL/GenBank/DDBJ databases">
        <title>Isolation and culture of sulfate reducing bacteria from the cold seep of the South China Sea.</title>
        <authorList>
            <person name="Sun C."/>
            <person name="Liu R."/>
        </authorList>
    </citation>
    <scope>NUCLEOTIDE SEQUENCE [LARGE SCALE GENOMIC DNA]</scope>
    <source>
        <strain evidence="1 2">CS1</strain>
    </source>
</reference>
<evidence type="ECO:0000313" key="1">
    <source>
        <dbReference type="EMBL" id="QJT10972.1"/>
    </source>
</evidence>
<name>A0ABX6NK41_9BACT</name>
<proteinExistence type="predicted"/>
<dbReference type="EMBL" id="CP039543">
    <property type="protein sequence ID" value="QJT10972.1"/>
    <property type="molecule type" value="Genomic_DNA"/>
</dbReference>
<protein>
    <submittedName>
        <fullName evidence="1">Uncharacterized protein</fullName>
    </submittedName>
</protein>
<dbReference type="RefSeq" id="WP_171268279.1">
    <property type="nucleotide sequence ID" value="NZ_CP039543.1"/>
</dbReference>